<dbReference type="Proteomes" id="UP000314251">
    <property type="component" value="Unassembled WGS sequence"/>
</dbReference>
<sequence length="88" mass="8339">MNVPPDYGLGPIEVTAITEDGVELAAPLTGSGFGVAGCSGGGGVSTAGGSGIGLRCGVGPPATINDVMSLEVVEVDGASAVLRIEPAG</sequence>
<protein>
    <submittedName>
        <fullName evidence="1">Uncharacterized protein</fullName>
    </submittedName>
</protein>
<evidence type="ECO:0000313" key="1">
    <source>
        <dbReference type="EMBL" id="KAB8169997.1"/>
    </source>
</evidence>
<comment type="caution">
    <text evidence="1">The sequence shown here is derived from an EMBL/GenBank/DDBJ whole genome shotgun (WGS) entry which is preliminary data.</text>
</comment>
<dbReference type="EMBL" id="VDLY02000002">
    <property type="protein sequence ID" value="KAB8169997.1"/>
    <property type="molecule type" value="Genomic_DNA"/>
</dbReference>
<proteinExistence type="predicted"/>
<dbReference type="OrthoDB" id="4330300at2"/>
<dbReference type="AlphaFoldDB" id="A0A5N6AMC5"/>
<keyword evidence="2" id="KW-1185">Reference proteome</keyword>
<evidence type="ECO:0000313" key="2">
    <source>
        <dbReference type="Proteomes" id="UP000314251"/>
    </source>
</evidence>
<reference evidence="1" key="1">
    <citation type="submission" date="2019-10" db="EMBL/GenBank/DDBJ databases">
        <title>Nonomuraea sp. nov., isolated from Phyllanthus amarus.</title>
        <authorList>
            <person name="Klykleung N."/>
            <person name="Tanasupawat S."/>
        </authorList>
    </citation>
    <scope>NUCLEOTIDE SEQUENCE [LARGE SCALE GENOMIC DNA]</scope>
    <source>
        <strain evidence="1">3MP-10</strain>
    </source>
</reference>
<gene>
    <name evidence="1" type="ORF">FH607_004305</name>
</gene>
<accession>A0A5N6AMC5</accession>
<organism evidence="1 2">
    <name type="scientific">Streptomyces mimosae</name>
    <dbReference type="NCBI Taxonomy" id="2586635"/>
    <lineage>
        <taxon>Bacteria</taxon>
        <taxon>Bacillati</taxon>
        <taxon>Actinomycetota</taxon>
        <taxon>Actinomycetes</taxon>
        <taxon>Kitasatosporales</taxon>
        <taxon>Streptomycetaceae</taxon>
        <taxon>Streptomyces</taxon>
    </lineage>
</organism>
<name>A0A5N6AMC5_9ACTN</name>